<dbReference type="RefSeq" id="WP_047858942.1">
    <property type="nucleotide sequence ID" value="NZ_CP011509.1"/>
</dbReference>
<feature type="signal peptide" evidence="2">
    <location>
        <begin position="1"/>
        <end position="20"/>
    </location>
</feature>
<comment type="caution">
    <text evidence="3">The sequence shown here is derived from an EMBL/GenBank/DDBJ whole genome shotgun (WGS) entry which is preliminary data.</text>
</comment>
<gene>
    <name evidence="3" type="ORF">ATI61_102452</name>
</gene>
<dbReference type="Gene3D" id="2.130.10.10">
    <property type="entry name" value="YVTN repeat-like/Quinoprotein amine dehydrogenase"/>
    <property type="match status" value="1"/>
</dbReference>
<feature type="region of interest" description="Disordered" evidence="1">
    <location>
        <begin position="24"/>
        <end position="92"/>
    </location>
</feature>
<name>A0ABX9K8V3_9BACT</name>
<protein>
    <submittedName>
        <fullName evidence="3">Uncharacterized protein</fullName>
    </submittedName>
</protein>
<evidence type="ECO:0000256" key="2">
    <source>
        <dbReference type="SAM" id="SignalP"/>
    </source>
</evidence>
<keyword evidence="2" id="KW-0732">Signal</keyword>
<feature type="chain" id="PRO_5046248744" evidence="2">
    <location>
        <begin position="21"/>
        <end position="471"/>
    </location>
</feature>
<dbReference type="EMBL" id="QUMU01000002">
    <property type="protein sequence ID" value="REG36078.1"/>
    <property type="molecule type" value="Genomic_DNA"/>
</dbReference>
<dbReference type="SUPFAM" id="SSF63829">
    <property type="entry name" value="Calcium-dependent phosphotriesterase"/>
    <property type="match status" value="1"/>
</dbReference>
<proteinExistence type="predicted"/>
<dbReference type="InterPro" id="IPR015943">
    <property type="entry name" value="WD40/YVTN_repeat-like_dom_sf"/>
</dbReference>
<sequence>MIRKLLGACGAGVLVAAAWACSDSTAPVGPGQEEEFAPPDAGAPPTEDAGTLPPDAGGSSGDAGTQEPSDAGTEPEPDGGNGPQQPAEDPWPKEASVNYTQRFGVGQPQSVAVDDAFNVWLLAGNRIGVLRPGSTQPLWASNLGQAGKGFSSTVICGGSEGRAYVGYYARELDNPQRGSYQDSTFLEGDLDAVKLTPEGTVVLEEHITRSFRRDRDKGDGSLSWNPPNNTGIRNSNDWRYDEDRAVLSCVKVMRGRDKGEVYVGTNHGVTRIRGLDYNSHRHPVWWENGSQRAGYTYAVGIAQDGDVLIANDWTFGIVTPNPDLGLWDAMNPKTLNPMKVESSHLPEVNSLPEFDNWRGFQQTKDGRYYLASKDHGLWEMSIISRGNPWQKGTRLQGLPTQALTSLAATDDGSLFIGTAGSGLWRMDADKNLSRVVNVPGRTVKQLLYDPNGTPAMLYVLTDAGLTVLRGH</sequence>
<reference evidence="3 4" key="1">
    <citation type="submission" date="2018-08" db="EMBL/GenBank/DDBJ databases">
        <title>Genomic Encyclopedia of Archaeal and Bacterial Type Strains, Phase II (KMG-II): from individual species to whole genera.</title>
        <authorList>
            <person name="Goeker M."/>
        </authorList>
    </citation>
    <scope>NUCLEOTIDE SEQUENCE [LARGE SCALE GENOMIC DNA]</scope>
    <source>
        <strain evidence="3 4">DSM 2261</strain>
    </source>
</reference>
<keyword evidence="4" id="KW-1185">Reference proteome</keyword>
<evidence type="ECO:0000313" key="4">
    <source>
        <dbReference type="Proteomes" id="UP000256345"/>
    </source>
</evidence>
<organism evidence="3 4">
    <name type="scientific">Archangium gephyra</name>
    <dbReference type="NCBI Taxonomy" id="48"/>
    <lineage>
        <taxon>Bacteria</taxon>
        <taxon>Pseudomonadati</taxon>
        <taxon>Myxococcota</taxon>
        <taxon>Myxococcia</taxon>
        <taxon>Myxococcales</taxon>
        <taxon>Cystobacterineae</taxon>
        <taxon>Archangiaceae</taxon>
        <taxon>Archangium</taxon>
    </lineage>
</organism>
<dbReference type="Proteomes" id="UP000256345">
    <property type="component" value="Unassembled WGS sequence"/>
</dbReference>
<evidence type="ECO:0000256" key="1">
    <source>
        <dbReference type="SAM" id="MobiDB-lite"/>
    </source>
</evidence>
<accession>A0ABX9K8V3</accession>
<evidence type="ECO:0000313" key="3">
    <source>
        <dbReference type="EMBL" id="REG36078.1"/>
    </source>
</evidence>